<reference evidence="1" key="2">
    <citation type="submission" date="2015-06" db="UniProtKB">
        <authorList>
            <consortium name="EnsemblProtists"/>
        </authorList>
    </citation>
    <scope>IDENTIFICATION</scope>
    <source>
        <strain evidence="1">Emoy2</strain>
    </source>
</reference>
<proteinExistence type="predicted"/>
<accession>M4BKQ5</accession>
<dbReference type="EMBL" id="JH598362">
    <property type="status" value="NOT_ANNOTATED_CDS"/>
    <property type="molecule type" value="Genomic_DNA"/>
</dbReference>
<dbReference type="VEuPathDB" id="FungiDB:HpaG806988"/>
<sequence>MGEDVSKEGVSLEEKEFQIRIMTTSKYAVKSWVYCVIKVGRINEAGTAMAGMEKLARDEQKHSILYIGMHAVS</sequence>
<evidence type="ECO:0000313" key="1">
    <source>
        <dbReference type="EnsemblProtists" id="HpaP806988"/>
    </source>
</evidence>
<dbReference type="Proteomes" id="UP000011713">
    <property type="component" value="Unassembled WGS sequence"/>
</dbReference>
<dbReference type="HOGENOM" id="CLU_2710132_0_0_1"/>
<reference evidence="2" key="1">
    <citation type="journal article" date="2010" name="Science">
        <title>Signatures of adaptation to obligate biotrophy in the Hyaloperonospora arabidopsidis genome.</title>
        <authorList>
            <person name="Baxter L."/>
            <person name="Tripathy S."/>
            <person name="Ishaque N."/>
            <person name="Boot N."/>
            <person name="Cabral A."/>
            <person name="Kemen E."/>
            <person name="Thines M."/>
            <person name="Ah-Fong A."/>
            <person name="Anderson R."/>
            <person name="Badejoko W."/>
            <person name="Bittner-Eddy P."/>
            <person name="Boore J.L."/>
            <person name="Chibucos M.C."/>
            <person name="Coates M."/>
            <person name="Dehal P."/>
            <person name="Delehaunty K."/>
            <person name="Dong S."/>
            <person name="Downton P."/>
            <person name="Dumas B."/>
            <person name="Fabro G."/>
            <person name="Fronick C."/>
            <person name="Fuerstenberg S.I."/>
            <person name="Fulton L."/>
            <person name="Gaulin E."/>
            <person name="Govers F."/>
            <person name="Hughes L."/>
            <person name="Humphray S."/>
            <person name="Jiang R.H."/>
            <person name="Judelson H."/>
            <person name="Kamoun S."/>
            <person name="Kyung K."/>
            <person name="Meijer H."/>
            <person name="Minx P."/>
            <person name="Morris P."/>
            <person name="Nelson J."/>
            <person name="Phuntumart V."/>
            <person name="Qutob D."/>
            <person name="Rehmany A."/>
            <person name="Rougon-Cardoso A."/>
            <person name="Ryden P."/>
            <person name="Torto-Alalibo T."/>
            <person name="Studholme D."/>
            <person name="Wang Y."/>
            <person name="Win J."/>
            <person name="Wood J."/>
            <person name="Clifton S.W."/>
            <person name="Rogers J."/>
            <person name="Van den Ackerveken G."/>
            <person name="Jones J.D."/>
            <person name="McDowell J.M."/>
            <person name="Beynon J."/>
            <person name="Tyler B.M."/>
        </authorList>
    </citation>
    <scope>NUCLEOTIDE SEQUENCE [LARGE SCALE GENOMIC DNA]</scope>
    <source>
        <strain evidence="2">Emoy2</strain>
    </source>
</reference>
<organism evidence="1 2">
    <name type="scientific">Hyaloperonospora arabidopsidis (strain Emoy2)</name>
    <name type="common">Downy mildew agent</name>
    <name type="synonym">Peronospora arabidopsidis</name>
    <dbReference type="NCBI Taxonomy" id="559515"/>
    <lineage>
        <taxon>Eukaryota</taxon>
        <taxon>Sar</taxon>
        <taxon>Stramenopiles</taxon>
        <taxon>Oomycota</taxon>
        <taxon>Peronosporomycetes</taxon>
        <taxon>Peronosporales</taxon>
        <taxon>Peronosporaceae</taxon>
        <taxon>Hyaloperonospora</taxon>
    </lineage>
</organism>
<dbReference type="EnsemblProtists" id="HpaT806988">
    <property type="protein sequence ID" value="HpaP806988"/>
    <property type="gene ID" value="HpaG806988"/>
</dbReference>
<dbReference type="InParanoid" id="M4BKQ5"/>
<evidence type="ECO:0000313" key="2">
    <source>
        <dbReference type="Proteomes" id="UP000011713"/>
    </source>
</evidence>
<keyword evidence="2" id="KW-1185">Reference proteome</keyword>
<protein>
    <submittedName>
        <fullName evidence="1">Uncharacterized protein</fullName>
    </submittedName>
</protein>
<dbReference type="AlphaFoldDB" id="M4BKQ5"/>
<name>M4BKQ5_HYAAE</name>